<gene>
    <name evidence="5" type="ORF">D9757_006975</name>
</gene>
<dbReference type="CDD" id="cd00047">
    <property type="entry name" value="PTPc"/>
    <property type="match status" value="1"/>
</dbReference>
<feature type="domain" description="Tyrosine-protein phosphatase" evidence="3">
    <location>
        <begin position="41"/>
        <end position="432"/>
    </location>
</feature>
<dbReference type="InterPro" id="IPR029021">
    <property type="entry name" value="Prot-tyrosine_phosphatase-like"/>
</dbReference>
<reference evidence="5 6" key="1">
    <citation type="journal article" date="2020" name="ISME J.">
        <title>Uncovering the hidden diversity of litter-decomposition mechanisms in mushroom-forming fungi.</title>
        <authorList>
            <person name="Floudas D."/>
            <person name="Bentzer J."/>
            <person name="Ahren D."/>
            <person name="Johansson T."/>
            <person name="Persson P."/>
            <person name="Tunlid A."/>
        </authorList>
    </citation>
    <scope>NUCLEOTIDE SEQUENCE [LARGE SCALE GENOMIC DNA]</scope>
    <source>
        <strain evidence="5 6">CBS 406.79</strain>
    </source>
</reference>
<dbReference type="Gene3D" id="3.90.190.10">
    <property type="entry name" value="Protein tyrosine phosphatase superfamily"/>
    <property type="match status" value="1"/>
</dbReference>
<sequence>MPGSATIALSDLVPSWLQASYSNSHIQSVLTALAEREAARLSLRMDSVQAARASNTPGPTNESYYSVVTAVQPENIRKNRYTDVLPYDRTRVRVKDAMTGGETYLNANWVQEKYGQKLWIASQAALPRTTYTFLSLLLDSGGAVPPSPVTTNGTPSDPSPSLTKAALIRPRTVVQLTQNVESGHRKAHPYFPDVIGQTMIITPDTLELPPSPMPQALKVTLLAQERIQEACCVKSVVEVKPIADAPASVSSSVTAPKYNADDSEDEYGEDGQSLQHNQTSRPTIFTHLMYHAWPDHSVPSPADRAALFEFVQLVEQVNRTPSGSNMGYVSSSDSTEDPPVIVGCSAGIGRTGSFVAMSSLLRQAGFLSPAKGGINLTSDSTTTDVNGHFSPLPPNLANDLVAQEIDSLREQRPGMVQRPEQAVLVYEMMMGAYVGRR</sequence>
<comment type="similarity">
    <text evidence="1">Belongs to the protein-tyrosine phosphatase family. Non-receptor class subfamily.</text>
</comment>
<dbReference type="Proteomes" id="UP000518752">
    <property type="component" value="Unassembled WGS sequence"/>
</dbReference>
<dbReference type="PANTHER" id="PTHR19134">
    <property type="entry name" value="RECEPTOR-TYPE TYROSINE-PROTEIN PHOSPHATASE"/>
    <property type="match status" value="1"/>
</dbReference>
<dbReference type="InterPro" id="IPR000387">
    <property type="entry name" value="Tyr_Pase_dom"/>
</dbReference>
<evidence type="ECO:0000259" key="3">
    <source>
        <dbReference type="PROSITE" id="PS50055"/>
    </source>
</evidence>
<dbReference type="EMBL" id="JAACJN010000045">
    <property type="protein sequence ID" value="KAF5383996.1"/>
    <property type="molecule type" value="Genomic_DNA"/>
</dbReference>
<comment type="caution">
    <text evidence="5">The sequence shown here is derived from an EMBL/GenBank/DDBJ whole genome shotgun (WGS) entry which is preliminary data.</text>
</comment>
<feature type="domain" description="Tyrosine specific protein phosphatases" evidence="4">
    <location>
        <begin position="308"/>
        <end position="423"/>
    </location>
</feature>
<proteinExistence type="inferred from homology"/>
<name>A0A8H5HIZ8_9AGAR</name>
<dbReference type="SMART" id="SM00194">
    <property type="entry name" value="PTPc"/>
    <property type="match status" value="1"/>
</dbReference>
<dbReference type="PROSITE" id="PS50055">
    <property type="entry name" value="TYR_PHOSPHATASE_PTP"/>
    <property type="match status" value="1"/>
</dbReference>
<evidence type="ECO:0000313" key="6">
    <source>
        <dbReference type="Proteomes" id="UP000518752"/>
    </source>
</evidence>
<dbReference type="InterPro" id="IPR050348">
    <property type="entry name" value="Protein-Tyr_Phosphatase"/>
</dbReference>
<evidence type="ECO:0000256" key="2">
    <source>
        <dbReference type="SAM" id="MobiDB-lite"/>
    </source>
</evidence>
<dbReference type="PROSITE" id="PS50056">
    <property type="entry name" value="TYR_PHOSPHATASE_2"/>
    <property type="match status" value="1"/>
</dbReference>
<dbReference type="SUPFAM" id="SSF52799">
    <property type="entry name" value="(Phosphotyrosine protein) phosphatases II"/>
    <property type="match status" value="1"/>
</dbReference>
<dbReference type="PANTHER" id="PTHR19134:SF449">
    <property type="entry name" value="TYROSINE-PROTEIN PHOSPHATASE 1"/>
    <property type="match status" value="1"/>
</dbReference>
<protein>
    <recommendedName>
        <fullName evidence="7">Phosphatases II</fullName>
    </recommendedName>
</protein>
<accession>A0A8H5HIZ8</accession>
<evidence type="ECO:0000256" key="1">
    <source>
        <dbReference type="ARBA" id="ARBA00009649"/>
    </source>
</evidence>
<dbReference type="AlphaFoldDB" id="A0A8H5HIZ8"/>
<keyword evidence="6" id="KW-1185">Reference proteome</keyword>
<dbReference type="PRINTS" id="PR00700">
    <property type="entry name" value="PRTYPHPHTASE"/>
</dbReference>
<dbReference type="GO" id="GO:0004725">
    <property type="term" value="F:protein tyrosine phosphatase activity"/>
    <property type="evidence" value="ECO:0007669"/>
    <property type="project" value="InterPro"/>
</dbReference>
<dbReference type="InterPro" id="IPR003595">
    <property type="entry name" value="Tyr_Pase_cat"/>
</dbReference>
<evidence type="ECO:0008006" key="7">
    <source>
        <dbReference type="Google" id="ProtNLM"/>
    </source>
</evidence>
<evidence type="ECO:0000259" key="4">
    <source>
        <dbReference type="PROSITE" id="PS50056"/>
    </source>
</evidence>
<dbReference type="Pfam" id="PF00102">
    <property type="entry name" value="Y_phosphatase"/>
    <property type="match status" value="2"/>
</dbReference>
<evidence type="ECO:0000313" key="5">
    <source>
        <dbReference type="EMBL" id="KAF5383996.1"/>
    </source>
</evidence>
<dbReference type="SMART" id="SM00404">
    <property type="entry name" value="PTPc_motif"/>
    <property type="match status" value="1"/>
</dbReference>
<feature type="region of interest" description="Disordered" evidence="2">
    <location>
        <begin position="248"/>
        <end position="277"/>
    </location>
</feature>
<dbReference type="InterPro" id="IPR000242">
    <property type="entry name" value="PTP_cat"/>
</dbReference>
<organism evidence="5 6">
    <name type="scientific">Collybiopsis confluens</name>
    <dbReference type="NCBI Taxonomy" id="2823264"/>
    <lineage>
        <taxon>Eukaryota</taxon>
        <taxon>Fungi</taxon>
        <taxon>Dikarya</taxon>
        <taxon>Basidiomycota</taxon>
        <taxon>Agaricomycotina</taxon>
        <taxon>Agaricomycetes</taxon>
        <taxon>Agaricomycetidae</taxon>
        <taxon>Agaricales</taxon>
        <taxon>Marasmiineae</taxon>
        <taxon>Omphalotaceae</taxon>
        <taxon>Collybiopsis</taxon>
    </lineage>
</organism>
<dbReference type="OrthoDB" id="10253954at2759"/>